<keyword evidence="1" id="KW-1133">Transmembrane helix</keyword>
<organism evidence="4">
    <name type="scientific">Brassica napus</name>
    <name type="common">Rape</name>
    <dbReference type="NCBI Taxonomy" id="3708"/>
    <lineage>
        <taxon>Eukaryota</taxon>
        <taxon>Viridiplantae</taxon>
        <taxon>Streptophyta</taxon>
        <taxon>Embryophyta</taxon>
        <taxon>Tracheophyta</taxon>
        <taxon>Spermatophyta</taxon>
        <taxon>Magnoliopsida</taxon>
        <taxon>eudicotyledons</taxon>
        <taxon>Gunneridae</taxon>
        <taxon>Pentapetalae</taxon>
        <taxon>rosids</taxon>
        <taxon>malvids</taxon>
        <taxon>Brassicales</taxon>
        <taxon>Brassicaceae</taxon>
        <taxon>Brassiceae</taxon>
        <taxon>Brassica</taxon>
    </lineage>
</organism>
<sequence length="237" mass="26919">MTIRNMLIWRNLLFWFLSNTLIPGSVRAQSITLNSIEIFTKHDWFKLKHTVYFQCKGENKTVLPDVTKSDILYTFRGQESWQANVSFLYLLITQPMTEISGEKCKRCGIYEQGSLISDKEFDEWELCPSDFSASQIYMHFKEKEINATFVCHGCAKLDSVSAGATTGSSSKEEGDNGSKVAVAIVAGVLCATLVVIGGIFMFRHSKRMKLQRDQARFMKLFEENDEPEDELGLEPVL</sequence>
<evidence type="ECO:0000313" key="4">
    <source>
        <dbReference type="EMBL" id="CAF2362753.1"/>
    </source>
</evidence>
<name>A0A817BHI2_BRANA</name>
<dbReference type="PANTHER" id="PTHR33780">
    <property type="entry name" value="EXPRESSED PROTEIN"/>
    <property type="match status" value="1"/>
</dbReference>
<keyword evidence="1" id="KW-0472">Membrane</keyword>
<dbReference type="InterPro" id="IPR057713">
    <property type="entry name" value="DUF7953"/>
</dbReference>
<feature type="transmembrane region" description="Helical" evidence="1">
    <location>
        <begin position="180"/>
        <end position="202"/>
    </location>
</feature>
<dbReference type="AlphaFoldDB" id="A0A817BHI2"/>
<evidence type="ECO:0000259" key="3">
    <source>
        <dbReference type="Pfam" id="PF25829"/>
    </source>
</evidence>
<feature type="chain" id="PRO_5032268085" evidence="2">
    <location>
        <begin position="29"/>
        <end position="237"/>
    </location>
</feature>
<reference evidence="4" key="1">
    <citation type="submission" date="2021-01" db="EMBL/GenBank/DDBJ databases">
        <authorList>
            <consortium name="Genoscope - CEA"/>
            <person name="William W."/>
        </authorList>
    </citation>
    <scope>NUCLEOTIDE SEQUENCE</scope>
</reference>
<dbReference type="PANTHER" id="PTHR33780:SF11">
    <property type="entry name" value="VALINE-TRNA LIGASE"/>
    <property type="match status" value="1"/>
</dbReference>
<evidence type="ECO:0000256" key="1">
    <source>
        <dbReference type="SAM" id="Phobius"/>
    </source>
</evidence>
<dbReference type="Pfam" id="PF25829">
    <property type="entry name" value="DUF7953"/>
    <property type="match status" value="1"/>
</dbReference>
<feature type="domain" description="DUF7953" evidence="3">
    <location>
        <begin position="29"/>
        <end position="152"/>
    </location>
</feature>
<keyword evidence="1" id="KW-0812">Transmembrane</keyword>
<accession>A0A817BHI2</accession>
<evidence type="ECO:0000256" key="2">
    <source>
        <dbReference type="SAM" id="SignalP"/>
    </source>
</evidence>
<keyword evidence="2" id="KW-0732">Signal</keyword>
<dbReference type="Proteomes" id="UP001295469">
    <property type="component" value="Chromosome A10"/>
</dbReference>
<feature type="signal peptide" evidence="2">
    <location>
        <begin position="1"/>
        <end position="28"/>
    </location>
</feature>
<gene>
    <name evidence="4" type="ORF">DARMORV10_A10P32990.1</name>
</gene>
<proteinExistence type="predicted"/>
<dbReference type="EMBL" id="HG994364">
    <property type="protein sequence ID" value="CAF2362753.1"/>
    <property type="molecule type" value="Genomic_DNA"/>
</dbReference>
<protein>
    <submittedName>
        <fullName evidence="4">(rape) hypothetical protein</fullName>
    </submittedName>
</protein>